<evidence type="ECO:0000313" key="2">
    <source>
        <dbReference type="Proteomes" id="UP000005239"/>
    </source>
</evidence>
<accession>A0A8R1YC04</accession>
<protein>
    <submittedName>
        <fullName evidence="1">Uncharacterized protein</fullName>
    </submittedName>
</protein>
<accession>A0A2A6C712</accession>
<reference evidence="2" key="1">
    <citation type="journal article" date="2008" name="Nat. Genet.">
        <title>The Pristionchus pacificus genome provides a unique perspective on nematode lifestyle and parasitism.</title>
        <authorList>
            <person name="Dieterich C."/>
            <person name="Clifton S.W."/>
            <person name="Schuster L.N."/>
            <person name="Chinwalla A."/>
            <person name="Delehaunty K."/>
            <person name="Dinkelacker I."/>
            <person name="Fulton L."/>
            <person name="Fulton R."/>
            <person name="Godfrey J."/>
            <person name="Minx P."/>
            <person name="Mitreva M."/>
            <person name="Roeseler W."/>
            <person name="Tian H."/>
            <person name="Witte H."/>
            <person name="Yang S.P."/>
            <person name="Wilson R.K."/>
            <person name="Sommer R.J."/>
        </authorList>
    </citation>
    <scope>NUCLEOTIDE SEQUENCE [LARGE SCALE GENOMIC DNA]</scope>
    <source>
        <strain evidence="2">PS312</strain>
    </source>
</reference>
<sequence length="88" mass="9755">MLSKSIVVLIAGAMLIQLSSSSSCDFWYECPGAVPTTVRASSQSDGAAFPSSPMRNWSFRLMSRRMRFKRTELASSDSELRLVCRLTS</sequence>
<evidence type="ECO:0000313" key="1">
    <source>
        <dbReference type="EnsemblMetazoa" id="PPA07093.1"/>
    </source>
</evidence>
<keyword evidence="2" id="KW-1185">Reference proteome</keyword>
<dbReference type="PROSITE" id="PS51257">
    <property type="entry name" value="PROKAR_LIPOPROTEIN"/>
    <property type="match status" value="1"/>
</dbReference>
<reference evidence="1" key="2">
    <citation type="submission" date="2022-06" db="UniProtKB">
        <authorList>
            <consortium name="EnsemblMetazoa"/>
        </authorList>
    </citation>
    <scope>IDENTIFICATION</scope>
    <source>
        <strain evidence="1">PS312</strain>
    </source>
</reference>
<dbReference type="AlphaFoldDB" id="A0A2A6C712"/>
<proteinExistence type="predicted"/>
<gene>
    <name evidence="1" type="primary">WBGene00096647</name>
</gene>
<dbReference type="EnsemblMetazoa" id="PPA07093.1">
    <property type="protein sequence ID" value="PPA07093.1"/>
    <property type="gene ID" value="WBGene00096647"/>
</dbReference>
<organism evidence="1 2">
    <name type="scientific">Pristionchus pacificus</name>
    <name type="common">Parasitic nematode worm</name>
    <dbReference type="NCBI Taxonomy" id="54126"/>
    <lineage>
        <taxon>Eukaryota</taxon>
        <taxon>Metazoa</taxon>
        <taxon>Ecdysozoa</taxon>
        <taxon>Nematoda</taxon>
        <taxon>Chromadorea</taxon>
        <taxon>Rhabditida</taxon>
        <taxon>Rhabditina</taxon>
        <taxon>Diplogasteromorpha</taxon>
        <taxon>Diplogasteroidea</taxon>
        <taxon>Neodiplogasteridae</taxon>
        <taxon>Pristionchus</taxon>
    </lineage>
</organism>
<name>A0A2A6C712_PRIPA</name>
<dbReference type="Proteomes" id="UP000005239">
    <property type="component" value="Unassembled WGS sequence"/>
</dbReference>